<reference evidence="2 3" key="1">
    <citation type="journal article" date="2018" name="Sci. Rep.">
        <title>Genomic signatures of local adaptation to the degree of environmental predictability in rotifers.</title>
        <authorList>
            <person name="Franch-Gras L."/>
            <person name="Hahn C."/>
            <person name="Garcia-Roger E.M."/>
            <person name="Carmona M.J."/>
            <person name="Serra M."/>
            <person name="Gomez A."/>
        </authorList>
    </citation>
    <scope>NUCLEOTIDE SEQUENCE [LARGE SCALE GENOMIC DNA]</scope>
    <source>
        <strain evidence="2">HYR1</strain>
    </source>
</reference>
<evidence type="ECO:0000313" key="3">
    <source>
        <dbReference type="Proteomes" id="UP000276133"/>
    </source>
</evidence>
<protein>
    <submittedName>
        <fullName evidence="2">Uncharacterized protein</fullName>
    </submittedName>
</protein>
<feature type="compositionally biased region" description="Acidic residues" evidence="1">
    <location>
        <begin position="53"/>
        <end position="64"/>
    </location>
</feature>
<evidence type="ECO:0000256" key="1">
    <source>
        <dbReference type="SAM" id="MobiDB-lite"/>
    </source>
</evidence>
<name>A0A3M7PBE0_BRAPC</name>
<feature type="compositionally biased region" description="Acidic residues" evidence="1">
    <location>
        <begin position="108"/>
        <end position="122"/>
    </location>
</feature>
<accession>A0A3M7PBE0</accession>
<evidence type="ECO:0000313" key="2">
    <source>
        <dbReference type="EMBL" id="RMZ96431.1"/>
    </source>
</evidence>
<keyword evidence="3" id="KW-1185">Reference proteome</keyword>
<dbReference type="Proteomes" id="UP000276133">
    <property type="component" value="Unassembled WGS sequence"/>
</dbReference>
<proteinExistence type="predicted"/>
<comment type="caution">
    <text evidence="2">The sequence shown here is derived from an EMBL/GenBank/DDBJ whole genome shotgun (WGS) entry which is preliminary data.</text>
</comment>
<organism evidence="2 3">
    <name type="scientific">Brachionus plicatilis</name>
    <name type="common">Marine rotifer</name>
    <name type="synonym">Brachionus muelleri</name>
    <dbReference type="NCBI Taxonomy" id="10195"/>
    <lineage>
        <taxon>Eukaryota</taxon>
        <taxon>Metazoa</taxon>
        <taxon>Spiralia</taxon>
        <taxon>Gnathifera</taxon>
        <taxon>Rotifera</taxon>
        <taxon>Eurotatoria</taxon>
        <taxon>Monogononta</taxon>
        <taxon>Pseudotrocha</taxon>
        <taxon>Ploima</taxon>
        <taxon>Brachionidae</taxon>
        <taxon>Brachionus</taxon>
    </lineage>
</organism>
<dbReference type="AlphaFoldDB" id="A0A3M7PBE0"/>
<dbReference type="EMBL" id="REGN01012202">
    <property type="protein sequence ID" value="RMZ96431.1"/>
    <property type="molecule type" value="Genomic_DNA"/>
</dbReference>
<feature type="region of interest" description="Disordered" evidence="1">
    <location>
        <begin position="99"/>
        <end position="122"/>
    </location>
</feature>
<gene>
    <name evidence="2" type="ORF">BpHYR1_022286</name>
</gene>
<sequence>MEEFESLFLDNYYDIVKKNRLKSSLKFASLIANFQYGPPSTLEKPLNSRLDEDTGETLESESEMVEGRTICTLTTIKDETVTAPNATKSLEATARHINVPGCSNQNDMVDEEPEEEEEILIT</sequence>
<feature type="region of interest" description="Disordered" evidence="1">
    <location>
        <begin position="41"/>
        <end position="65"/>
    </location>
</feature>